<evidence type="ECO:0000313" key="6">
    <source>
        <dbReference type="EMBL" id="SDZ73989.1"/>
    </source>
</evidence>
<feature type="active site" evidence="3">
    <location>
        <position position="180"/>
    </location>
</feature>
<dbReference type="RefSeq" id="WP_093247524.1">
    <property type="nucleotide sequence ID" value="NZ_FNQM01000001.1"/>
</dbReference>
<evidence type="ECO:0000259" key="5">
    <source>
        <dbReference type="Pfam" id="PF14833"/>
    </source>
</evidence>
<dbReference type="InterPro" id="IPR008927">
    <property type="entry name" value="6-PGluconate_DH-like_C_sf"/>
</dbReference>
<evidence type="ECO:0000259" key="4">
    <source>
        <dbReference type="Pfam" id="PF03446"/>
    </source>
</evidence>
<dbReference type="SUPFAM" id="SSF48179">
    <property type="entry name" value="6-phosphogluconate dehydrogenase C-terminal domain-like"/>
    <property type="match status" value="1"/>
</dbReference>
<gene>
    <name evidence="6" type="ORF">SAMN05444370_10187</name>
</gene>
<dbReference type="AlphaFoldDB" id="A0A1H3VGU8"/>
<evidence type="ECO:0000256" key="2">
    <source>
        <dbReference type="ARBA" id="ARBA00023027"/>
    </source>
</evidence>
<keyword evidence="7" id="KW-1185">Reference proteome</keyword>
<reference evidence="6 7" key="1">
    <citation type="submission" date="2016-10" db="EMBL/GenBank/DDBJ databases">
        <authorList>
            <person name="de Groot N.N."/>
        </authorList>
    </citation>
    <scope>NUCLEOTIDE SEQUENCE [LARGE SCALE GENOMIC DNA]</scope>
    <source>
        <strain evidence="6 7">DSM 15345</strain>
    </source>
</reference>
<dbReference type="PIRSF" id="PIRSF000103">
    <property type="entry name" value="HIBADH"/>
    <property type="match status" value="1"/>
</dbReference>
<dbReference type="InterPro" id="IPR015815">
    <property type="entry name" value="HIBADH-related"/>
</dbReference>
<evidence type="ECO:0008006" key="8">
    <source>
        <dbReference type="Google" id="ProtNLM"/>
    </source>
</evidence>
<organism evidence="6 7">
    <name type="scientific">Rubrimonas cliftonensis</name>
    <dbReference type="NCBI Taxonomy" id="89524"/>
    <lineage>
        <taxon>Bacteria</taxon>
        <taxon>Pseudomonadati</taxon>
        <taxon>Pseudomonadota</taxon>
        <taxon>Alphaproteobacteria</taxon>
        <taxon>Rhodobacterales</taxon>
        <taxon>Paracoccaceae</taxon>
        <taxon>Rubrimonas</taxon>
    </lineage>
</organism>
<dbReference type="SUPFAM" id="SSF51735">
    <property type="entry name" value="NAD(P)-binding Rossmann-fold domains"/>
    <property type="match status" value="1"/>
</dbReference>
<dbReference type="STRING" id="89524.SAMN05444370_10187"/>
<dbReference type="PANTHER" id="PTHR43060:SF15">
    <property type="entry name" value="3-HYDROXYISOBUTYRATE DEHYDROGENASE-LIKE 1, MITOCHONDRIAL-RELATED"/>
    <property type="match status" value="1"/>
</dbReference>
<dbReference type="InterPro" id="IPR006115">
    <property type="entry name" value="6PGDH_NADP-bd"/>
</dbReference>
<feature type="domain" description="3-hydroxyisobutyrate dehydrogenase-like NAD-binding" evidence="5">
    <location>
        <begin position="174"/>
        <end position="285"/>
    </location>
</feature>
<dbReference type="Gene3D" id="3.40.50.720">
    <property type="entry name" value="NAD(P)-binding Rossmann-like Domain"/>
    <property type="match status" value="1"/>
</dbReference>
<dbReference type="InterPro" id="IPR029154">
    <property type="entry name" value="HIBADH-like_NADP-bd"/>
</dbReference>
<dbReference type="PANTHER" id="PTHR43060">
    <property type="entry name" value="3-HYDROXYISOBUTYRATE DEHYDROGENASE-LIKE 1, MITOCHONDRIAL-RELATED"/>
    <property type="match status" value="1"/>
</dbReference>
<dbReference type="GO" id="GO:0016491">
    <property type="term" value="F:oxidoreductase activity"/>
    <property type="evidence" value="ECO:0007669"/>
    <property type="project" value="UniProtKB-KW"/>
</dbReference>
<accession>A0A1H3VGU8</accession>
<evidence type="ECO:0000256" key="3">
    <source>
        <dbReference type="PIRSR" id="PIRSR000103-1"/>
    </source>
</evidence>
<dbReference type="Proteomes" id="UP000198703">
    <property type="component" value="Unassembled WGS sequence"/>
</dbReference>
<dbReference type="Gene3D" id="1.10.1040.10">
    <property type="entry name" value="N-(1-d-carboxylethyl)-l-norvaline Dehydrogenase, domain 2"/>
    <property type="match status" value="1"/>
</dbReference>
<proteinExistence type="predicted"/>
<dbReference type="InterPro" id="IPR013328">
    <property type="entry name" value="6PGD_dom2"/>
</dbReference>
<keyword evidence="1" id="KW-0560">Oxidoreductase</keyword>
<dbReference type="Pfam" id="PF14833">
    <property type="entry name" value="NAD_binding_11"/>
    <property type="match status" value="1"/>
</dbReference>
<sequence length="309" mass="32510">MAATETGKPVVGFVGVGLMGWGMAKNVVEKGWPLRVIAHRKREAVNDLVGRGAVEVSSLSDMAEQCDVVALCVTGAPQVQATVEGLVGEGREGGRLRAIIDTSTSEPEVTALLATEMAARGLTLIDAPLSRTPSHAWDGELTTYVAGDAAARDEWRGLLGAWASVVIDVDGPAGAAHAFKLINNSIAVGYAAVWSEAFAMVKRLGADPNTLREIVTNSGMNCGNFQNFAKYPCEGVPDAHKFALVNCLKDITYYSRMADAKGSVRLVSAGVAEALKAGVNLGMGEKMMPQMSDIFAALNGDEPWGEDKA</sequence>
<dbReference type="EMBL" id="FNQM01000001">
    <property type="protein sequence ID" value="SDZ73989.1"/>
    <property type="molecule type" value="Genomic_DNA"/>
</dbReference>
<dbReference type="Pfam" id="PF03446">
    <property type="entry name" value="NAD_binding_2"/>
    <property type="match status" value="1"/>
</dbReference>
<protein>
    <recommendedName>
        <fullName evidence="8">3-hydroxyisobutyrate dehydrogenase</fullName>
    </recommendedName>
</protein>
<evidence type="ECO:0000313" key="7">
    <source>
        <dbReference type="Proteomes" id="UP000198703"/>
    </source>
</evidence>
<dbReference type="OrthoDB" id="9812907at2"/>
<feature type="domain" description="6-phosphogluconate dehydrogenase NADP-binding" evidence="4">
    <location>
        <begin position="11"/>
        <end position="167"/>
    </location>
</feature>
<name>A0A1H3VGU8_9RHOB</name>
<dbReference type="GO" id="GO:0050661">
    <property type="term" value="F:NADP binding"/>
    <property type="evidence" value="ECO:0007669"/>
    <property type="project" value="InterPro"/>
</dbReference>
<keyword evidence="2" id="KW-0520">NAD</keyword>
<evidence type="ECO:0000256" key="1">
    <source>
        <dbReference type="ARBA" id="ARBA00023002"/>
    </source>
</evidence>
<dbReference type="GO" id="GO:0051287">
    <property type="term" value="F:NAD binding"/>
    <property type="evidence" value="ECO:0007669"/>
    <property type="project" value="InterPro"/>
</dbReference>
<dbReference type="InterPro" id="IPR036291">
    <property type="entry name" value="NAD(P)-bd_dom_sf"/>
</dbReference>